<dbReference type="InterPro" id="IPR000652">
    <property type="entry name" value="Triosephosphate_isomerase"/>
</dbReference>
<name>A0A2R6AKJ6_9ARCH</name>
<dbReference type="SUPFAM" id="SSF51351">
    <property type="entry name" value="Triosephosphate isomerase (TIM)"/>
    <property type="match status" value="1"/>
</dbReference>
<dbReference type="GO" id="GO:0004807">
    <property type="term" value="F:triose-phosphate isomerase activity"/>
    <property type="evidence" value="ECO:0007669"/>
    <property type="project" value="InterPro"/>
</dbReference>
<dbReference type="EMBL" id="NEXD01000001">
    <property type="protein sequence ID" value="PSN86885.1"/>
    <property type="molecule type" value="Genomic_DNA"/>
</dbReference>
<dbReference type="Pfam" id="PF00121">
    <property type="entry name" value="TIM"/>
    <property type="match status" value="1"/>
</dbReference>
<reference evidence="2 3" key="1">
    <citation type="submission" date="2017-04" db="EMBL/GenBank/DDBJ databases">
        <title>Novel microbial lineages endemic to geothermal iron-oxide mats fill important gaps in the evolutionary history of Archaea.</title>
        <authorList>
            <person name="Jay Z.J."/>
            <person name="Beam J.P."/>
            <person name="Dlakic M."/>
            <person name="Rusch D.B."/>
            <person name="Kozubal M.A."/>
            <person name="Inskeep W.P."/>
        </authorList>
    </citation>
    <scope>NUCLEOTIDE SEQUENCE [LARGE SCALE GENOMIC DNA]</scope>
    <source>
        <strain evidence="2">BE_D</strain>
    </source>
</reference>
<dbReference type="GO" id="GO:0006094">
    <property type="term" value="P:gluconeogenesis"/>
    <property type="evidence" value="ECO:0007669"/>
    <property type="project" value="UniProtKB-UniPathway"/>
</dbReference>
<dbReference type="GO" id="GO:0006096">
    <property type="term" value="P:glycolytic process"/>
    <property type="evidence" value="ECO:0007669"/>
    <property type="project" value="UniProtKB-UniPathway"/>
</dbReference>
<proteinExistence type="predicted"/>
<sequence length="261" mass="28497">MYGDKTLSCSNYTLTNLFSGRYQNIKSKLIKILFKKYNVPNPILILNFKAYKVTAGKKGLALANAAHILSINKGVKLYIAPQITDTSFFSLNTEADILAQHCDPIIEGRGTGKVGIQNLLEIGVKGCLLNHSEYPQSIEEIVFIAKKSSEMGLKTCLCVPEPDFLANFRDAKFDMIAIEPPELIAGQVSVSKAKPQLLLRFFSEIERAHPESLKLCGAGIKNSEDVKIAKTLGADGILVSSGFTLAKDPLLALNSLLDGFF</sequence>
<dbReference type="Gene3D" id="3.20.20.70">
    <property type="entry name" value="Aldolase class I"/>
    <property type="match status" value="1"/>
</dbReference>
<evidence type="ECO:0000256" key="1">
    <source>
        <dbReference type="ARBA" id="ARBA00023235"/>
    </source>
</evidence>
<dbReference type="InterPro" id="IPR035990">
    <property type="entry name" value="TIM_sf"/>
</dbReference>
<dbReference type="AlphaFoldDB" id="A0A2R6AKJ6"/>
<dbReference type="PROSITE" id="PS51440">
    <property type="entry name" value="TIM_2"/>
    <property type="match status" value="1"/>
</dbReference>
<dbReference type="Proteomes" id="UP000240569">
    <property type="component" value="Unassembled WGS sequence"/>
</dbReference>
<gene>
    <name evidence="2" type="ORF">B9Q02_00305</name>
</gene>
<comment type="caution">
    <text evidence="2">The sequence shown here is derived from an EMBL/GenBank/DDBJ whole genome shotgun (WGS) entry which is preliminary data.</text>
</comment>
<keyword evidence="1" id="KW-0413">Isomerase</keyword>
<protein>
    <submittedName>
        <fullName evidence="2">Uncharacterized protein</fullName>
    </submittedName>
</protein>
<evidence type="ECO:0000313" key="3">
    <source>
        <dbReference type="Proteomes" id="UP000240569"/>
    </source>
</evidence>
<evidence type="ECO:0000313" key="2">
    <source>
        <dbReference type="EMBL" id="PSN86885.1"/>
    </source>
</evidence>
<dbReference type="UniPathway" id="UPA00109">
    <property type="reaction ID" value="UER00189"/>
</dbReference>
<dbReference type="NCBIfam" id="NF003302">
    <property type="entry name" value="PRK04302.1"/>
    <property type="match status" value="1"/>
</dbReference>
<dbReference type="UniPathway" id="UPA00138"/>
<dbReference type="InterPro" id="IPR013785">
    <property type="entry name" value="Aldolase_TIM"/>
</dbReference>
<organism evidence="2 3">
    <name type="scientific">Candidatus Marsarchaeota G1 archaeon BE_D</name>
    <dbReference type="NCBI Taxonomy" id="1978156"/>
    <lineage>
        <taxon>Archaea</taxon>
        <taxon>Candidatus Marsarchaeota</taxon>
        <taxon>Candidatus Marsarchaeota group 1</taxon>
    </lineage>
</organism>
<accession>A0A2R6AKJ6</accession>